<gene>
    <name evidence="1" type="ORF">ATL39_2750</name>
</gene>
<name>A0A419V079_9BACL</name>
<sequence>MKRDTAIQQLSFFIGDWELEVIHPHLGTISGSTVFEWMETEQYMMQRIRIDQPDFPGSTIVYDYDAEAKMYLQHYFDSRGVTRLYQMSLDHHTWKLWRETSDFSPLDFSQRFTGEINASQDVIQSVWEKAYDGVTWEHDFKVMYRKVL</sequence>
<dbReference type="OrthoDB" id="8481162at2"/>
<dbReference type="EMBL" id="RAPK01000010">
    <property type="protein sequence ID" value="RKD71354.1"/>
    <property type="molecule type" value="Genomic_DNA"/>
</dbReference>
<dbReference type="RefSeq" id="WP_120193890.1">
    <property type="nucleotide sequence ID" value="NZ_RAPK01000010.1"/>
</dbReference>
<dbReference type="Proteomes" id="UP000285120">
    <property type="component" value="Unassembled WGS sequence"/>
</dbReference>
<evidence type="ECO:0000313" key="1">
    <source>
        <dbReference type="EMBL" id="RKD71354.1"/>
    </source>
</evidence>
<reference evidence="1 2" key="1">
    <citation type="submission" date="2018-09" db="EMBL/GenBank/DDBJ databases">
        <title>Genomic Encyclopedia of Archaeal and Bacterial Type Strains, Phase II (KMG-II): from individual species to whole genera.</title>
        <authorList>
            <person name="Goeker M."/>
        </authorList>
    </citation>
    <scope>NUCLEOTIDE SEQUENCE [LARGE SCALE GENOMIC DNA]</scope>
    <source>
        <strain evidence="1 2">DSM 17008</strain>
    </source>
</reference>
<protein>
    <recommendedName>
        <fullName evidence="3">DUF1579 domain-containing protein</fullName>
    </recommendedName>
</protein>
<comment type="caution">
    <text evidence="1">The sequence shown here is derived from an EMBL/GenBank/DDBJ whole genome shotgun (WGS) entry which is preliminary data.</text>
</comment>
<evidence type="ECO:0008006" key="3">
    <source>
        <dbReference type="Google" id="ProtNLM"/>
    </source>
</evidence>
<proteinExistence type="predicted"/>
<organism evidence="1 2">
    <name type="scientific">Sinobaca qinghaiensis</name>
    <dbReference type="NCBI Taxonomy" id="342944"/>
    <lineage>
        <taxon>Bacteria</taxon>
        <taxon>Bacillati</taxon>
        <taxon>Bacillota</taxon>
        <taxon>Bacilli</taxon>
        <taxon>Bacillales</taxon>
        <taxon>Sporolactobacillaceae</taxon>
        <taxon>Sinobaca</taxon>
    </lineage>
</organism>
<accession>A0A419V079</accession>
<dbReference type="AlphaFoldDB" id="A0A419V079"/>
<evidence type="ECO:0000313" key="2">
    <source>
        <dbReference type="Proteomes" id="UP000285120"/>
    </source>
</evidence>
<keyword evidence="2" id="KW-1185">Reference proteome</keyword>